<dbReference type="InterPro" id="IPR019410">
    <property type="entry name" value="Methyltransf_16"/>
</dbReference>
<dbReference type="Gene3D" id="3.40.50.150">
    <property type="entry name" value="Vaccinia Virus protein VP39"/>
    <property type="match status" value="1"/>
</dbReference>
<dbReference type="Pfam" id="PF10294">
    <property type="entry name" value="Methyltransf_16"/>
    <property type="match status" value="1"/>
</dbReference>
<dbReference type="EMBL" id="JAPWDO010000009">
    <property type="protein sequence ID" value="KAJ5457185.1"/>
    <property type="molecule type" value="Genomic_DNA"/>
</dbReference>
<evidence type="ECO:0000313" key="1">
    <source>
        <dbReference type="EMBL" id="KAJ5457185.1"/>
    </source>
</evidence>
<accession>A0A9X0BGM8</accession>
<dbReference type="PANTHER" id="PTHR14614:SF130">
    <property type="entry name" value="PROTEIN-LYSINE N-METHYLTRANSFERASE EEF2KMT"/>
    <property type="match status" value="1"/>
</dbReference>
<dbReference type="Proteomes" id="UP001147760">
    <property type="component" value="Unassembled WGS sequence"/>
</dbReference>
<dbReference type="OrthoDB" id="194386at2759"/>
<protein>
    <recommendedName>
        <fullName evidence="3">FAM86 N-terminal domain-containing protein</fullName>
    </recommendedName>
</protein>
<reference evidence="1" key="1">
    <citation type="submission" date="2022-12" db="EMBL/GenBank/DDBJ databases">
        <authorList>
            <person name="Petersen C."/>
        </authorList>
    </citation>
    <scope>NUCLEOTIDE SEQUENCE</scope>
    <source>
        <strain evidence="1">IBT 17660</strain>
    </source>
</reference>
<dbReference type="SUPFAM" id="SSF53335">
    <property type="entry name" value="S-adenosyl-L-methionine-dependent methyltransferases"/>
    <property type="match status" value="1"/>
</dbReference>
<dbReference type="CDD" id="cd02440">
    <property type="entry name" value="AdoMet_MTases"/>
    <property type="match status" value="1"/>
</dbReference>
<organism evidence="1 2">
    <name type="scientific">Penicillium desertorum</name>
    <dbReference type="NCBI Taxonomy" id="1303715"/>
    <lineage>
        <taxon>Eukaryota</taxon>
        <taxon>Fungi</taxon>
        <taxon>Dikarya</taxon>
        <taxon>Ascomycota</taxon>
        <taxon>Pezizomycotina</taxon>
        <taxon>Eurotiomycetes</taxon>
        <taxon>Eurotiomycetidae</taxon>
        <taxon>Eurotiales</taxon>
        <taxon>Aspergillaceae</taxon>
        <taxon>Penicillium</taxon>
    </lineage>
</organism>
<sequence>MTMTDSIDKLAAQYFQLVELQHLALPPGPVLIQPAVQAALYERMFNENAVFPIPPDSYRSRVLKQILSRIEESITNPEEDEINDDLMESWSTLVSQPKPSALQQAQQLSLVKYTAPTCNTGTSPERTVTTSESRGLILSAGTTGNRTWEAALHLGSFLASETGEALVRGKRVIELGAGTGFLSLVCACHLGVRSVVATDRGPALIDNIRDCVRHNLQGRESIPIYPAVWEWGTPLERKGDLAGLGSDEGEDGTGLRFDVALGADLIYDTDLVPLLISTVRDLFENYHIKEFIIAATLRNEDTFRTFLNACETNSFAVETLPFESTPSEDQTGFFHSTSIPIRTYRISRTN</sequence>
<gene>
    <name evidence="1" type="ORF">N7530_012459</name>
</gene>
<dbReference type="PANTHER" id="PTHR14614">
    <property type="entry name" value="HEPATOCELLULAR CARCINOMA-ASSOCIATED ANTIGEN"/>
    <property type="match status" value="1"/>
</dbReference>
<evidence type="ECO:0008006" key="3">
    <source>
        <dbReference type="Google" id="ProtNLM"/>
    </source>
</evidence>
<dbReference type="InterPro" id="IPR029063">
    <property type="entry name" value="SAM-dependent_MTases_sf"/>
</dbReference>
<keyword evidence="2" id="KW-1185">Reference proteome</keyword>
<dbReference type="GO" id="GO:0005737">
    <property type="term" value="C:cytoplasm"/>
    <property type="evidence" value="ECO:0007669"/>
    <property type="project" value="TreeGrafter"/>
</dbReference>
<dbReference type="GO" id="GO:0008757">
    <property type="term" value="F:S-adenosylmethionine-dependent methyltransferase activity"/>
    <property type="evidence" value="ECO:0007669"/>
    <property type="project" value="UniProtKB-ARBA"/>
</dbReference>
<name>A0A9X0BGM8_9EURO</name>
<comment type="caution">
    <text evidence="1">The sequence shown here is derived from an EMBL/GenBank/DDBJ whole genome shotgun (WGS) entry which is preliminary data.</text>
</comment>
<evidence type="ECO:0000313" key="2">
    <source>
        <dbReference type="Proteomes" id="UP001147760"/>
    </source>
</evidence>
<reference evidence="1" key="2">
    <citation type="journal article" date="2023" name="IMA Fungus">
        <title>Comparative genomic study of the Penicillium genus elucidates a diverse pangenome and 15 lateral gene transfer events.</title>
        <authorList>
            <person name="Petersen C."/>
            <person name="Sorensen T."/>
            <person name="Nielsen M.R."/>
            <person name="Sondergaard T.E."/>
            <person name="Sorensen J.L."/>
            <person name="Fitzpatrick D.A."/>
            <person name="Frisvad J.C."/>
            <person name="Nielsen K.L."/>
        </authorList>
    </citation>
    <scope>NUCLEOTIDE SEQUENCE</scope>
    <source>
        <strain evidence="1">IBT 17660</strain>
    </source>
</reference>
<proteinExistence type="predicted"/>
<dbReference type="AlphaFoldDB" id="A0A9X0BGM8"/>